<feature type="compositionally biased region" description="Basic and acidic residues" evidence="2">
    <location>
        <begin position="1642"/>
        <end position="1653"/>
    </location>
</feature>
<feature type="compositionally biased region" description="Basic and acidic residues" evidence="2">
    <location>
        <begin position="2508"/>
        <end position="2532"/>
    </location>
</feature>
<feature type="compositionally biased region" description="Basic and acidic residues" evidence="2">
    <location>
        <begin position="1510"/>
        <end position="1523"/>
    </location>
</feature>
<feature type="compositionally biased region" description="Basic and acidic residues" evidence="2">
    <location>
        <begin position="2247"/>
        <end position="2257"/>
    </location>
</feature>
<feature type="compositionally biased region" description="Polar residues" evidence="2">
    <location>
        <begin position="4669"/>
        <end position="4679"/>
    </location>
</feature>
<feature type="region of interest" description="Disordered" evidence="2">
    <location>
        <begin position="3149"/>
        <end position="3185"/>
    </location>
</feature>
<feature type="compositionally biased region" description="Polar residues" evidence="2">
    <location>
        <begin position="3053"/>
        <end position="3066"/>
    </location>
</feature>
<feature type="compositionally biased region" description="Polar residues" evidence="2">
    <location>
        <begin position="4585"/>
        <end position="4599"/>
    </location>
</feature>
<feature type="region of interest" description="Disordered" evidence="2">
    <location>
        <begin position="4460"/>
        <end position="4480"/>
    </location>
</feature>
<feature type="compositionally biased region" description="Basic and acidic residues" evidence="2">
    <location>
        <begin position="1401"/>
        <end position="1419"/>
    </location>
</feature>
<feature type="compositionally biased region" description="Basic and acidic residues" evidence="2">
    <location>
        <begin position="336"/>
        <end position="358"/>
    </location>
</feature>
<feature type="compositionally biased region" description="Basic and acidic residues" evidence="2">
    <location>
        <begin position="1623"/>
        <end position="1635"/>
    </location>
</feature>
<feature type="compositionally biased region" description="Acidic residues" evidence="2">
    <location>
        <begin position="889"/>
        <end position="901"/>
    </location>
</feature>
<feature type="compositionally biased region" description="Polar residues" evidence="2">
    <location>
        <begin position="1713"/>
        <end position="1731"/>
    </location>
</feature>
<feature type="compositionally biased region" description="Basic and acidic residues" evidence="2">
    <location>
        <begin position="2944"/>
        <end position="2958"/>
    </location>
</feature>
<feature type="compositionally biased region" description="Basic and acidic residues" evidence="2">
    <location>
        <begin position="584"/>
        <end position="622"/>
    </location>
</feature>
<feature type="region of interest" description="Disordered" evidence="2">
    <location>
        <begin position="2000"/>
        <end position="2035"/>
    </location>
</feature>
<feature type="compositionally biased region" description="Acidic residues" evidence="2">
    <location>
        <begin position="3858"/>
        <end position="3867"/>
    </location>
</feature>
<feature type="compositionally biased region" description="Basic and acidic residues" evidence="2">
    <location>
        <begin position="3223"/>
        <end position="3233"/>
    </location>
</feature>
<feature type="compositionally biased region" description="Basic and acidic residues" evidence="2">
    <location>
        <begin position="1300"/>
        <end position="1323"/>
    </location>
</feature>
<feature type="compositionally biased region" description="Basic residues" evidence="2">
    <location>
        <begin position="4763"/>
        <end position="4775"/>
    </location>
</feature>
<feature type="compositionally biased region" description="Basic and acidic residues" evidence="2">
    <location>
        <begin position="3714"/>
        <end position="3728"/>
    </location>
</feature>
<feature type="compositionally biased region" description="Basic and acidic residues" evidence="2">
    <location>
        <begin position="3015"/>
        <end position="3028"/>
    </location>
</feature>
<feature type="compositionally biased region" description="Basic and acidic residues" evidence="2">
    <location>
        <begin position="2970"/>
        <end position="3007"/>
    </location>
</feature>
<feature type="region of interest" description="Disordered" evidence="2">
    <location>
        <begin position="1255"/>
        <end position="1537"/>
    </location>
</feature>
<feature type="region of interest" description="Disordered" evidence="2">
    <location>
        <begin position="2470"/>
        <end position="2699"/>
    </location>
</feature>
<feature type="compositionally biased region" description="Basic and acidic residues" evidence="2">
    <location>
        <begin position="2024"/>
        <end position="2033"/>
    </location>
</feature>
<feature type="compositionally biased region" description="Basic and acidic residues" evidence="2">
    <location>
        <begin position="185"/>
        <end position="213"/>
    </location>
</feature>
<comment type="caution">
    <text evidence="3">The sequence shown here is derived from an EMBL/GenBank/DDBJ whole genome shotgun (WGS) entry which is preliminary data.</text>
</comment>
<feature type="compositionally biased region" description="Basic and acidic residues" evidence="2">
    <location>
        <begin position="3309"/>
        <end position="3334"/>
    </location>
</feature>
<feature type="compositionally biased region" description="Basic and acidic residues" evidence="2">
    <location>
        <begin position="2861"/>
        <end position="2881"/>
    </location>
</feature>
<feature type="compositionally biased region" description="Acidic residues" evidence="2">
    <location>
        <begin position="1613"/>
        <end position="1622"/>
    </location>
</feature>
<feature type="compositionally biased region" description="Basic and acidic residues" evidence="2">
    <location>
        <begin position="4137"/>
        <end position="4151"/>
    </location>
</feature>
<feature type="region of interest" description="Disordered" evidence="2">
    <location>
        <begin position="3703"/>
        <end position="3932"/>
    </location>
</feature>
<feature type="compositionally biased region" description="Basic and acidic residues" evidence="2">
    <location>
        <begin position="2156"/>
        <end position="2189"/>
    </location>
</feature>
<feature type="compositionally biased region" description="Basic and acidic residues" evidence="2">
    <location>
        <begin position="486"/>
        <end position="500"/>
    </location>
</feature>
<name>A0AA88AEU5_FICCA</name>
<feature type="region of interest" description="Disordered" evidence="2">
    <location>
        <begin position="3209"/>
        <end position="3479"/>
    </location>
</feature>
<feature type="compositionally biased region" description="Basic and acidic residues" evidence="2">
    <location>
        <begin position="4554"/>
        <end position="4564"/>
    </location>
</feature>
<feature type="compositionally biased region" description="Basic and acidic residues" evidence="2">
    <location>
        <begin position="2754"/>
        <end position="2775"/>
    </location>
</feature>
<gene>
    <name evidence="3" type="ORF">TIFTF001_011789</name>
</gene>
<feature type="region of interest" description="Disordered" evidence="2">
    <location>
        <begin position="2798"/>
        <end position="3128"/>
    </location>
</feature>
<sequence>MATQADIPEVILHKRLEVEETSLTTGQFEKNLSEYFPVEGKKYESQLNEGLETQECQAESETKQVASSVQVEVTSNVVNGNSGTIEDGSFLTSPSGPTTSDKEASEQEDRQVDELKPTEVEIAETAEHLEKGEKLEAAEQTTREDEVMEEKSPKADQVDKNLGQNVEVILNQQDSAEREIEDSEKDERAGEMEDSHAKLSSKEIPSEPEVNLDHKHVQSIVETCPKEENVDNTSSTEATFLKKEFTEEKIFEETKEEDKRVDSVPEEKSSEAICSSDNGGIEDEKNQMQDDAGDASLSTIALSRDESQTHERGESAKDEVERINVANEPVDQEAGVTEKEKNEEKDEAPIETEIPDKDSADTLLAAKAEEVCSSQEVDSSEILKVSSKIGSELITREIPVEVTSKIEILEEPTQVRGTASGDVNTIESYEKELDISSRNNEDEIHRTGEGLDITQAAVEEAQHTEEYSHVAAEDISIVKLIQAEEHTEVESKKHEDHADDNLLPSNEPEEKKFQTNFNVAAKEIESETLRGETTTVTPIKEETTNLPLTHSDQKTESTEAELPNNDANNSNACIFLVEQSEVQSEKIGEVSDLGSHEKYQTSDDAPENEKLVEAESDGHQSTEKTIVTSTEGKAPTDVISKESENTKETEKDYGVSSKESFESQGAQENESEEIKKEAEVIDLDVQKFTSSQESEECSTLDDVPAEVDSTVREIPEEEAPKPIGEDETHKKESVVADFNQEKISERDVAFSTPESVQEGTSKSSEDNVKDEKKLNEEESPAEIIKEGNTTNLSLEDIQKDATETLKDHEHEAEKSKEEVVEELETVGAGESIPSETNKDIETIFDASSVKQEEGRHEEVKYLDRNEDSIEESKVEIVEEEALKLRGEDEGQTQESTEENVEKEEIIKRDVTLSTTESVQEETSKSSQENIKDAENLNEEESTVDIIKEGKLDDLSSMNTLEDSIKTGEDRENEAEKSKEEIVKELETTRAGESSPWETKKDVESFVDTSSEKHEEVKYHDQDPIKASIEENKVEISEEEALKSKHEDESHRQEAESNKEQIIREDATFSAVEAIQEETSNPSQDNVNDAEKLNEEESTVESLPENNQEVEIKKSNDQEYEAEKSTEQVVQKSDSVGPNESISFETDKDVEKFVEASPIKQEESQQEGGKYQDIIKASTEKNKDETPEEEAPKSKSEDEQIVEQDVTFSMPESIQEEISERSQEEINEEYPAVITKEGNISDLSPENIEEDATEVLKDRENELEESKKEVVEEFETTGPGESILYETNKDIERSGNASSVKQEEGKQEEVKYLDPTRASVKENTLEISDEEASKSRGDDESHGQENAGADFDREKIIEREVTFSMPESIQEETSKTSQDNVKDVENLNEEESTVESIPKNNQEVKIKKSNDHEYEAEKSIDQVVQESNSTGPSESTSFETNKDVEKFVGASSIKQEESQQEDGKYQDAIKASTEENKYETPEEEALKSKGEDEEIFEDVTFSAPESIQEEISERSQEEINEEHPAVITNEGNISDLSPENIEENAIEVLKDQENEVEQSKKEVVEEFKTTGLGESIPYETNKDIERSEDASLVKQEEGKQEEVKYLDPTRASVEEDTPEILDEETSKSRGDDESRGQENAGADFDREKIIEREVTFSMPELIQEETNKTSQDNVKHVEKLIEEESTVESIPENNQEVKIKKSNDHEYEAEKSTEQVVQESDSTRPGESTSFETNKDAKKFVEASPIKQEESQQEDDKYQDAIKASTEENKDETPEEEAPKSKGEDEQFFEDVTFSAPKSIQEETSERSQEEINEEHPAEITKEGDIGNLSPTNIKEEATEVLKDQKNEVEESKKEVIEELETAGPSEIIQCETNKDVEKFEDASLVKQEEGKQKEVKYLDLTRASVEENTPKIPEEEASKSRGDDESHRQENAGIYFDREKIIERDVTLSTPESIQEETSKTSQDNLKDEESTTEITKEGIISNLSQENVQEDIIETLKDHENEVEKSKEEAKEELETDVAGESISHETTKNDESFTVVSSVMKEEARQEEGKYIDPNGASIENKKLEISEEEALKSRGKDESHKQESVAVDFDKEQVVGEEVISIAELIQKETSKSSCDDVKDVEKIVEESILEITKEGSIKDFSPENTEEAAIESLKDKETDVENSKEVVHELETSRSSESFPRETNVDVKSSTAALSVKQEESQQEEREYLDQVEALMEEKKCEDKFSTDVVKTDDENKVTITERGTELPSKGDEDQQQARQDKPEEKLGDSLHVSPEKTETEKSSEITRELTNIEAERTIQNLNQTSEIEEEGERSKNTDDTNDSEKETPKEIETEGAGESISRKINEDAESSGDALSVKQEERQQEEIKVIDQATALTEESKIEEKFTAEVLKDDEEIKASDASSKGEEGDGCEEKLENFPHEKLKEIVTKTSTENARSITYMEVEETAHNLEETSETEKIMCMHDTNDSAEIPKELETAGAGDSSSFKKSEDAESSVDASSVKQEESHEEEVKYIDHVKSSTEKNKVDGTYSTEVDKEDDDSKVEVIEKKLELETKDGEDKEQAVQKDEPGEKIEDLLHIPKELETTGENDSKISVDTSSLKQEESQEKEVKHIDQAEVSIEEKNFEETSATELAKDEDESKVSDVALKGEEDQQQATQKDEPAKKLENLLPETSVETETETSTENARNITDIDVERATQNLAETAEKEKTKHVDTTNDEKEIEIPQELETAGTIDEDVERSVVTSSVKQEEDKELDQVEASKEENKVDDSFSTEVVAKEDYDSKIKLAEREIEEDLKLAPQKDELGEKFEDVLQVTPKETETDTSSGNATSTTCVEREGTIQDVEETSEMENIEENEKNTDNENDSQKEIPKEFEAAGACESSSYKISEEAESSVDASSIKQEESQQEEVKYIDQVESSTEENKVEDAYSTEADKEDDGSKVEVTEKRIEGESKDEEDQQQAVQKDKPQEKYEDLLHVIPEETETESSREIATEFTHKEVEETVQDLDTTSKIENEGEKTKNVDGTSISEKEVRKESETSEAGVSIDTESSVDASSLKQDASQEEEVKYIDQAEAPIEEKKLEETFTTEVVKDDDESKVTHVALEGEEDHRQPTQKDEPGEKLEILLPEMPVQTETETSIENARNITDVDVDGTSQNLEETAELEKTEHVDTTNESEKEIEIPRELETTGTVNEDVERSVVTSLVKQEEENELDQVEASKEENKLEDSFSTELVKEDDDNKLKATEREIKEDLQPAPQKDEPGEKLEDVLQVAPEETETEASSGNATSVTCVEGKGTIQDVAETSKTENKEETQKNSDDANVSEKEALETTNASQETRDEISREIGSVEEFSNKRSNTETTEETKEDSVEKISKEVEKVGIFKKEETGLKEAKTDEEEKIKSSDDALEEKGVEKGGDSISTEIVSEERVLKEAKPDDEEQITSFDAASEEKGVSSSRDIGSESKSVLTGISNEEARLKEAETIVEEQVKSCHIVTEEKGMERNVDVDVQSDFSSTRIKKEETSSKEAESETVEHVKSYDVAPEEKGLTSNAVCEEKSDSISTEILGADIASEEKSLASGLDTEIVNEETSLTEAKAGDEERVQSRGFAPENEDLVRDAEVDVQSTFVSAETKSEETVVKETETDHEEPIGSSNIAFEENNLTSSLEVKPDYEEQVKETVPETESLVTYVDTKIQPDSISADIESEGTCLKEDKPENEDKVRSLDIAPQEESSVRAEIRLKETESDNKEDVKNSDLVLEEESLVNEEVGLKEVESDNKEEVKNYDIAPEEKGVSRSSIVVGDEQQNEKSEESKENKAPEVIGKFEEKIEQEIKGETPIAEIENKEQDTKVETSLEESSEDNLQDSSVAPPINDEPATTEATEKSDVNHLVIEPTKGEGLLQEEGGSKLESDDAENNITNEEIQKQKDVEITTKDAFPTEVHESIEKAEENESSKEQVTDGEINLKEYQPVSIVDERDYEENDFGPILSEVRDAQLAGTDSEERNLVLQKSKSDILQAQKVDSVTKLEERSFDLDQVDEKETEKKTIVEESYAVNEAKETKLASETKDVDATWPTPAAEKLKTVESKEIMEATEFQGIEAVNEDEITSEQAPDDGTSKGNGHETETTVETEEEIIKEVDLQDKEKTEASSPTHLKREEPGGPKLHEEAENDIETAPETVLESNYEGIQSMSKDELHEEAENDIETAPETVLESNYESIQSLSKDEVIADQDHHVGVLNEQVEELQTIEDETTEDLALPTVTSKDEVQVPRLEEQDEEKASDFSATKTADEEIKALDSLTNVSGSYETQEETKEASKTVCESDSRSIGVITEDKKITGETFAENQSEVQLLDQSYVLLPKEQEDGITATAKEIEEKTIEETSSQKEVEEITEASETVSKESAPDTEVVSRGIYTDQALPIDKDESITDQALKIPSSSTSVPDEQKHDIAATVKNVEEEETKVEVTESVGGTRYADSPSEVLETREAFIEASNLNVEKREIASEFVYGKAESPEARTSIEEVEIIENHLKVATTDVRTEEPQFGTTIQAENTTKKEISEKEELRSREILEAKSGLLDVKEVQETIQETKQPEQSSQETSKESLETRITDTPPKLTDPVEETSQTTEPKDTNPRNNIKLVNREITAVEIKEEECEEKETGGTKTESTPVISLSELMQTSKDEKVQVAAEHSIEAEKAKTDEERDEEEQEEDNEHAHEHEHEGHEHEEEDHPDAPIIVQSSRDIDSKGGRKKSHGLFSGVGSKVKHSISKVKKAITGKSSHSKTLPQ</sequence>
<feature type="compositionally biased region" description="Basic and acidic residues" evidence="2">
    <location>
        <begin position="4158"/>
        <end position="4171"/>
    </location>
</feature>
<feature type="region of interest" description="Disordered" evidence="2">
    <location>
        <begin position="1571"/>
        <end position="1858"/>
    </location>
</feature>
<feature type="compositionally biased region" description="Basic and acidic residues" evidence="2">
    <location>
        <begin position="2000"/>
        <end position="2011"/>
    </location>
</feature>
<feature type="compositionally biased region" description="Basic and acidic residues" evidence="2">
    <location>
        <begin position="2798"/>
        <end position="2817"/>
    </location>
</feature>
<feature type="compositionally biased region" description="Basic and acidic residues" evidence="2">
    <location>
        <begin position="3737"/>
        <end position="3758"/>
    </location>
</feature>
<feature type="compositionally biased region" description="Basic and acidic residues" evidence="2">
    <location>
        <begin position="1694"/>
        <end position="1712"/>
    </location>
</feature>
<feature type="compositionally biased region" description="Polar residues" evidence="2">
    <location>
        <begin position="752"/>
        <end position="762"/>
    </location>
</feature>
<feature type="coiled-coil region" evidence="1">
    <location>
        <begin position="1541"/>
        <end position="1568"/>
    </location>
</feature>
<dbReference type="Proteomes" id="UP001187192">
    <property type="component" value="Unassembled WGS sequence"/>
</dbReference>
<keyword evidence="1" id="KW-0175">Coiled coil</keyword>
<feature type="compositionally biased region" description="Basic and acidic residues" evidence="2">
    <location>
        <begin position="2201"/>
        <end position="2211"/>
    </location>
</feature>
<feature type="compositionally biased region" description="Basic and acidic residues" evidence="2">
    <location>
        <begin position="1453"/>
        <end position="1489"/>
    </location>
</feature>
<feature type="compositionally biased region" description="Basic and acidic residues" evidence="2">
    <location>
        <begin position="4380"/>
        <end position="4391"/>
    </location>
</feature>
<feature type="region of interest" description="Disordered" evidence="2">
    <location>
        <begin position="3511"/>
        <end position="3547"/>
    </location>
</feature>
<feature type="compositionally biased region" description="Basic and acidic residues" evidence="2">
    <location>
        <begin position="3357"/>
        <end position="3422"/>
    </location>
</feature>
<feature type="compositionally biased region" description="Basic and acidic residues" evidence="2">
    <location>
        <begin position="2470"/>
        <end position="2482"/>
    </location>
</feature>
<feature type="compositionally biased region" description="Basic and acidic residues" evidence="2">
    <location>
        <begin position="2263"/>
        <end position="2292"/>
    </location>
</feature>
<feature type="compositionally biased region" description="Basic and acidic residues" evidence="2">
    <location>
        <begin position="2363"/>
        <end position="2372"/>
    </location>
</feature>
<feature type="compositionally biased region" description="Basic and acidic residues" evidence="2">
    <location>
        <begin position="303"/>
        <end position="322"/>
    </location>
</feature>
<feature type="compositionally biased region" description="Basic and acidic residues" evidence="2">
    <location>
        <begin position="3523"/>
        <end position="3547"/>
    </location>
</feature>
<feature type="compositionally biased region" description="Basic and acidic residues" evidence="2">
    <location>
        <begin position="709"/>
        <end position="748"/>
    </location>
</feature>
<feature type="compositionally biased region" description="Polar residues" evidence="2">
    <location>
        <begin position="1076"/>
        <end position="1086"/>
    </location>
</feature>
<feature type="compositionally biased region" description="Basic and acidic residues" evidence="2">
    <location>
        <begin position="3637"/>
        <end position="3654"/>
    </location>
</feature>
<feature type="compositionally biased region" description="Basic and acidic residues" evidence="2">
    <location>
        <begin position="2664"/>
        <end position="2673"/>
    </location>
</feature>
<feature type="compositionally biased region" description="Basic and acidic residues" evidence="2">
    <location>
        <begin position="2392"/>
        <end position="2433"/>
    </location>
</feature>
<feature type="region of interest" description="Disordered" evidence="2">
    <location>
        <begin position="3633"/>
        <end position="3664"/>
    </location>
</feature>
<evidence type="ECO:0008006" key="5">
    <source>
        <dbReference type="Google" id="ProtNLM"/>
    </source>
</evidence>
<feature type="compositionally biased region" description="Basic and acidic residues" evidence="2">
    <location>
        <begin position="2710"/>
        <end position="2727"/>
    </location>
</feature>
<feature type="compositionally biased region" description="Basic and acidic residues" evidence="2">
    <location>
        <begin position="251"/>
        <end position="270"/>
    </location>
</feature>
<feature type="region of interest" description="Disordered" evidence="2">
    <location>
        <begin position="4578"/>
        <end position="4787"/>
    </location>
</feature>
<feature type="compositionally biased region" description="Polar residues" evidence="2">
    <location>
        <begin position="3286"/>
        <end position="3296"/>
    </location>
</feature>
<feature type="region of interest" description="Disordered" evidence="2">
    <location>
        <begin position="2142"/>
        <end position="2211"/>
    </location>
</feature>
<feature type="compositionally biased region" description="Basic and acidic residues" evidence="2">
    <location>
        <begin position="4600"/>
        <end position="4609"/>
    </location>
</feature>
<feature type="compositionally biased region" description="Acidic residues" evidence="2">
    <location>
        <begin position="693"/>
        <end position="705"/>
    </location>
</feature>
<keyword evidence="4" id="KW-1185">Reference proteome</keyword>
<feature type="region of interest" description="Disordered" evidence="2">
    <location>
        <begin position="4380"/>
        <end position="4409"/>
    </location>
</feature>
<feature type="compositionally biased region" description="Polar residues" evidence="2">
    <location>
        <begin position="1126"/>
        <end position="1143"/>
    </location>
</feature>
<feature type="compositionally biased region" description="Basic and acidic residues" evidence="2">
    <location>
        <begin position="2907"/>
        <end position="2920"/>
    </location>
</feature>
<feature type="compositionally biased region" description="Basic and acidic residues" evidence="2">
    <location>
        <begin position="4313"/>
        <end position="4327"/>
    </location>
</feature>
<feature type="compositionally biased region" description="Basic and acidic residues" evidence="2">
    <location>
        <begin position="3846"/>
        <end position="3857"/>
    </location>
</feature>
<feature type="region of interest" description="Disordered" evidence="2">
    <location>
        <begin position="2750"/>
        <end position="2781"/>
    </location>
</feature>
<evidence type="ECO:0000313" key="4">
    <source>
        <dbReference type="Proteomes" id="UP001187192"/>
    </source>
</evidence>
<feature type="region of interest" description="Disordered" evidence="2">
    <location>
        <begin position="3594"/>
        <end position="3617"/>
    </location>
</feature>
<feature type="compositionally biased region" description="Basic and acidic residues" evidence="2">
    <location>
        <begin position="3431"/>
        <end position="3440"/>
    </location>
</feature>
<organism evidence="3 4">
    <name type="scientific">Ficus carica</name>
    <name type="common">Common fig</name>
    <dbReference type="NCBI Taxonomy" id="3494"/>
    <lineage>
        <taxon>Eukaryota</taxon>
        <taxon>Viridiplantae</taxon>
        <taxon>Streptophyta</taxon>
        <taxon>Embryophyta</taxon>
        <taxon>Tracheophyta</taxon>
        <taxon>Spermatophyta</taxon>
        <taxon>Magnoliopsida</taxon>
        <taxon>eudicotyledons</taxon>
        <taxon>Gunneridae</taxon>
        <taxon>Pentapetalae</taxon>
        <taxon>rosids</taxon>
        <taxon>fabids</taxon>
        <taxon>Rosales</taxon>
        <taxon>Moraceae</taxon>
        <taxon>Ficeae</taxon>
        <taxon>Ficus</taxon>
    </lineage>
</organism>
<feature type="compositionally biased region" description="Basic and acidic residues" evidence="2">
    <location>
        <begin position="3810"/>
        <end position="3839"/>
    </location>
</feature>
<feature type="compositionally biased region" description="Acidic residues" evidence="2">
    <location>
        <begin position="2849"/>
        <end position="2860"/>
    </location>
</feature>
<feature type="compositionally biased region" description="Polar residues" evidence="2">
    <location>
        <begin position="2829"/>
        <end position="2840"/>
    </location>
</feature>
<feature type="compositionally biased region" description="Basic and acidic residues" evidence="2">
    <location>
        <begin position="2317"/>
        <end position="2337"/>
    </location>
</feature>
<proteinExistence type="predicted"/>
<feature type="region of interest" description="Disordered" evidence="2">
    <location>
        <begin position="2708"/>
        <end position="2727"/>
    </location>
</feature>
<feature type="compositionally biased region" description="Basic and acidic residues" evidence="2">
    <location>
        <begin position="100"/>
        <end position="159"/>
    </location>
</feature>
<feature type="compositionally biased region" description="Polar residues" evidence="2">
    <location>
        <begin position="4777"/>
        <end position="4787"/>
    </location>
</feature>
<feature type="compositionally biased region" description="Basic and acidic residues" evidence="2">
    <location>
        <begin position="2548"/>
        <end position="2599"/>
    </location>
</feature>
<feature type="region of interest" description="Disordered" evidence="2">
    <location>
        <begin position="2392"/>
        <end position="2435"/>
    </location>
</feature>
<feature type="compositionally biased region" description="Basic and acidic residues" evidence="2">
    <location>
        <begin position="4680"/>
        <end position="4702"/>
    </location>
</feature>
<feature type="compositionally biased region" description="Basic and acidic residues" evidence="2">
    <location>
        <begin position="763"/>
        <end position="776"/>
    </location>
</feature>
<feature type="region of interest" description="Disordered" evidence="2">
    <location>
        <begin position="4253"/>
        <end position="4291"/>
    </location>
</feature>
<feature type="compositionally biased region" description="Basic and acidic residues" evidence="2">
    <location>
        <begin position="4714"/>
        <end position="4726"/>
    </location>
</feature>
<evidence type="ECO:0000256" key="2">
    <source>
        <dbReference type="SAM" id="MobiDB-lite"/>
    </source>
</evidence>
<feature type="compositionally biased region" description="Basic and acidic residues" evidence="2">
    <location>
        <begin position="1255"/>
        <end position="1270"/>
    </location>
</feature>
<feature type="compositionally biased region" description="Basic and acidic residues" evidence="2">
    <location>
        <begin position="997"/>
        <end position="1066"/>
    </location>
</feature>
<protein>
    <recommendedName>
        <fullName evidence="5">Titin-like</fullName>
    </recommendedName>
</protein>
<feature type="region of interest" description="Disordered" evidence="2">
    <location>
        <begin position="4098"/>
        <end position="4221"/>
    </location>
</feature>
<feature type="compositionally biased region" description="Basic and acidic residues" evidence="2">
    <location>
        <begin position="1901"/>
        <end position="1946"/>
    </location>
</feature>
<feature type="region of interest" description="Disordered" evidence="2">
    <location>
        <begin position="251"/>
        <end position="358"/>
    </location>
</feature>
<feature type="region of interest" description="Disordered" evidence="2">
    <location>
        <begin position="1901"/>
        <end position="1987"/>
    </location>
</feature>
<feature type="compositionally biased region" description="Basic and acidic residues" evidence="2">
    <location>
        <begin position="3773"/>
        <end position="3798"/>
    </location>
</feature>
<feature type="compositionally biased region" description="Basic and acidic residues" evidence="2">
    <location>
        <begin position="2223"/>
        <end position="2241"/>
    </location>
</feature>
<feature type="compositionally biased region" description="Polar residues" evidence="2">
    <location>
        <begin position="76"/>
        <end position="99"/>
    </location>
</feature>
<feature type="compositionally biased region" description="Polar residues" evidence="2">
    <location>
        <begin position="3459"/>
        <end position="3477"/>
    </location>
</feature>
<feature type="compositionally biased region" description="Basic and acidic residues" evidence="2">
    <location>
        <begin position="639"/>
        <end position="653"/>
    </location>
</feature>
<feature type="compositionally biased region" description="Basic and acidic residues" evidence="2">
    <location>
        <begin position="1330"/>
        <end position="1342"/>
    </location>
</feature>
<feature type="region of interest" description="Disordered" evidence="2">
    <location>
        <begin position="584"/>
        <end position="1225"/>
    </location>
</feature>
<feature type="compositionally biased region" description="Basic and acidic residues" evidence="2">
    <location>
        <begin position="850"/>
        <end position="888"/>
    </location>
</feature>
<feature type="compositionally biased region" description="Basic and acidic residues" evidence="2">
    <location>
        <begin position="3071"/>
        <end position="3090"/>
    </location>
</feature>
<feature type="region of interest" description="Disordered" evidence="2">
    <location>
        <begin position="4537"/>
        <end position="4564"/>
    </location>
</feature>
<feature type="compositionally biased region" description="Basic and acidic residues" evidence="2">
    <location>
        <begin position="1732"/>
        <end position="1784"/>
    </location>
</feature>
<feature type="compositionally biased region" description="Basic and acidic residues" evidence="2">
    <location>
        <begin position="962"/>
        <end position="989"/>
    </location>
</feature>
<feature type="compositionally biased region" description="Polar residues" evidence="2">
    <location>
        <begin position="1421"/>
        <end position="1438"/>
    </location>
</feature>
<feature type="compositionally biased region" description="Acidic residues" evidence="2">
    <location>
        <begin position="4200"/>
        <end position="4209"/>
    </location>
</feature>
<feature type="compositionally biased region" description="Basic and acidic residues" evidence="2">
    <location>
        <begin position="2607"/>
        <end position="2632"/>
    </location>
</feature>
<feature type="compositionally biased region" description="Basic and acidic residues" evidence="2">
    <location>
        <begin position="796"/>
        <end position="818"/>
    </location>
</feature>
<feature type="compositionally biased region" description="Basic and acidic residues" evidence="2">
    <location>
        <begin position="1799"/>
        <end position="1824"/>
    </location>
</feature>
<feature type="compositionally biased region" description="Basic and acidic residues" evidence="2">
    <location>
        <begin position="3169"/>
        <end position="3185"/>
    </location>
</feature>
<reference evidence="3" key="1">
    <citation type="submission" date="2023-07" db="EMBL/GenBank/DDBJ databases">
        <title>draft genome sequence of fig (Ficus carica).</title>
        <authorList>
            <person name="Takahashi T."/>
            <person name="Nishimura K."/>
        </authorList>
    </citation>
    <scope>NUCLEOTIDE SEQUENCE</scope>
</reference>
<feature type="compositionally biased region" description="Basic and acidic residues" evidence="2">
    <location>
        <begin position="3035"/>
        <end position="3044"/>
    </location>
</feature>
<feature type="region of interest" description="Disordered" evidence="2">
    <location>
        <begin position="486"/>
        <end position="568"/>
    </location>
</feature>
<feature type="compositionally biased region" description="Basic and acidic residues" evidence="2">
    <location>
        <begin position="1833"/>
        <end position="1856"/>
    </location>
</feature>
<feature type="compositionally biased region" description="Basic and acidic residues" evidence="2">
    <location>
        <begin position="1349"/>
        <end position="1360"/>
    </location>
</feature>
<feature type="region of interest" description="Disordered" evidence="2">
    <location>
        <begin position="2223"/>
        <end position="2372"/>
    </location>
</feature>
<evidence type="ECO:0000313" key="3">
    <source>
        <dbReference type="EMBL" id="GMN42571.1"/>
    </source>
</evidence>
<feature type="compositionally biased region" description="Basic and acidic residues" evidence="2">
    <location>
        <begin position="1109"/>
        <end position="1125"/>
    </location>
</feature>
<feature type="compositionally biased region" description="Basic and acidic residues" evidence="2">
    <location>
        <begin position="2644"/>
        <end position="2657"/>
    </location>
</feature>
<evidence type="ECO:0000256" key="1">
    <source>
        <dbReference type="SAM" id="Coils"/>
    </source>
</evidence>
<feature type="region of interest" description="Disordered" evidence="2">
    <location>
        <begin position="76"/>
        <end position="213"/>
    </location>
</feature>
<feature type="compositionally biased region" description="Polar residues" evidence="2">
    <location>
        <begin position="1099"/>
        <end position="1108"/>
    </location>
</feature>
<feature type="compositionally biased region" description="Basic and acidic residues" evidence="2">
    <location>
        <begin position="1144"/>
        <end position="1153"/>
    </location>
</feature>
<dbReference type="EMBL" id="BTGU01000014">
    <property type="protein sequence ID" value="GMN42571.1"/>
    <property type="molecule type" value="Genomic_DNA"/>
</dbReference>
<feature type="compositionally biased region" description="Basic and acidic residues" evidence="2">
    <location>
        <begin position="4266"/>
        <end position="4284"/>
    </location>
</feature>
<feature type="compositionally biased region" description="Basic and acidic residues" evidence="2">
    <location>
        <begin position="3114"/>
        <end position="3128"/>
    </location>
</feature>
<feature type="compositionally biased region" description="Basic and acidic residues" evidence="2">
    <location>
        <begin position="3244"/>
        <end position="3274"/>
    </location>
</feature>
<feature type="compositionally biased region" description="Acidic residues" evidence="2">
    <location>
        <begin position="4703"/>
        <end position="4713"/>
    </location>
</feature>
<feature type="compositionally biased region" description="Basic and acidic residues" evidence="2">
    <location>
        <begin position="1672"/>
        <end position="1681"/>
    </location>
</feature>
<feature type="region of interest" description="Disordered" evidence="2">
    <location>
        <begin position="4304"/>
        <end position="4327"/>
    </location>
</feature>
<feature type="compositionally biased region" description="Basic and acidic residues" evidence="2">
    <location>
        <begin position="1579"/>
        <end position="1606"/>
    </location>
</feature>
<feature type="compositionally biased region" description="Basic and acidic residues" evidence="2">
    <location>
        <begin position="1177"/>
        <end position="1197"/>
    </location>
</feature>
<accession>A0AA88AEU5</accession>